<dbReference type="EMBL" id="LQYW01000005">
    <property type="protein sequence ID" value="KYD32898.1"/>
    <property type="molecule type" value="Genomic_DNA"/>
</dbReference>
<proteinExistence type="predicted"/>
<dbReference type="Proteomes" id="UP000075324">
    <property type="component" value="Unassembled WGS sequence"/>
</dbReference>
<comment type="caution">
    <text evidence="1">The sequence shown here is derived from an EMBL/GenBank/DDBJ whole genome shotgun (WGS) entry which is preliminary data.</text>
</comment>
<dbReference type="InterPro" id="IPR012347">
    <property type="entry name" value="Ferritin-like"/>
</dbReference>
<dbReference type="Pfam" id="PF11553">
    <property type="entry name" value="DUF3231"/>
    <property type="match status" value="1"/>
</dbReference>
<accession>A0A150N890</accession>
<dbReference type="InterPro" id="IPR021617">
    <property type="entry name" value="DUF3231"/>
</dbReference>
<gene>
    <name evidence="1" type="ORF">B4110_2703</name>
</gene>
<name>A0A150N890_9BACL</name>
<reference evidence="1 2" key="1">
    <citation type="submission" date="2016-01" db="EMBL/GenBank/DDBJ databases">
        <title>Draft Genome Sequences of Seven Thermophilic Sporeformers Isolated from Foods.</title>
        <authorList>
            <person name="Berendsen E.M."/>
            <person name="Wells-Bennik M.H."/>
            <person name="Krawcyk A.O."/>
            <person name="De Jong A."/>
            <person name="Holsappel S."/>
            <person name="Eijlander R.T."/>
            <person name="Kuipers O.P."/>
        </authorList>
    </citation>
    <scope>NUCLEOTIDE SEQUENCE [LARGE SCALE GENOMIC DNA]</scope>
    <source>
        <strain evidence="1 2">B4110</strain>
    </source>
</reference>
<dbReference type="PATRIC" id="fig|153151.4.peg.2955"/>
<dbReference type="AlphaFoldDB" id="A0A150N890"/>
<protein>
    <recommendedName>
        <fullName evidence="3">DUF3231 family protein</fullName>
    </recommendedName>
</protein>
<evidence type="ECO:0008006" key="3">
    <source>
        <dbReference type="Google" id="ProtNLM"/>
    </source>
</evidence>
<evidence type="ECO:0000313" key="2">
    <source>
        <dbReference type="Proteomes" id="UP000075324"/>
    </source>
</evidence>
<dbReference type="RefSeq" id="WP_062677187.1">
    <property type="nucleotide sequence ID" value="NZ_LQYW01000005.1"/>
</dbReference>
<dbReference type="Gene3D" id="1.20.1260.10">
    <property type="match status" value="1"/>
</dbReference>
<evidence type="ECO:0000313" key="1">
    <source>
        <dbReference type="EMBL" id="KYD32898.1"/>
    </source>
</evidence>
<sequence length="185" mass="21292">MNPFEAIKDAFGPFLDGEKKPLHVGEVMNLWFYLNGTEQTLRSDQIAYNIVQDEELKEKLEDIINNIHRPIIEELQQFFKKEGIPLPETTPEKPIGDYRILPEGAKLSDEEIANFLAYNLVVGIMSAARGLTEAVRADVGYLFAKYQMMKVTFALTLKPLMEKKGWLRVPPFYYSVDNLFDNKKD</sequence>
<organism evidence="1 2">
    <name type="scientific">Parageobacillus toebii</name>
    <dbReference type="NCBI Taxonomy" id="153151"/>
    <lineage>
        <taxon>Bacteria</taxon>
        <taxon>Bacillati</taxon>
        <taxon>Bacillota</taxon>
        <taxon>Bacilli</taxon>
        <taxon>Bacillales</taxon>
        <taxon>Anoxybacillaceae</taxon>
        <taxon>Parageobacillus</taxon>
    </lineage>
</organism>